<dbReference type="RefSeq" id="WP_273669197.1">
    <property type="nucleotide sequence ID" value="NZ_JAQQXR010000001.1"/>
</dbReference>
<accession>A0ABT5JVP3</accession>
<name>A0ABT5JVP3_9BURK</name>
<dbReference type="Proteomes" id="UP001221208">
    <property type="component" value="Unassembled WGS sequence"/>
</dbReference>
<gene>
    <name evidence="3" type="ORF">OIK44_03035</name>
</gene>
<evidence type="ECO:0000259" key="2">
    <source>
        <dbReference type="Pfam" id="PF00561"/>
    </source>
</evidence>
<feature type="signal peptide" evidence="1">
    <location>
        <begin position="1"/>
        <end position="25"/>
    </location>
</feature>
<dbReference type="Gene3D" id="3.40.50.1820">
    <property type="entry name" value="alpha/beta hydrolase"/>
    <property type="match status" value="1"/>
</dbReference>
<keyword evidence="4" id="KW-1185">Reference proteome</keyword>
<evidence type="ECO:0000256" key="1">
    <source>
        <dbReference type="SAM" id="SignalP"/>
    </source>
</evidence>
<organism evidence="3 4">
    <name type="scientific">Janthinobacterium fluminis</name>
    <dbReference type="NCBI Taxonomy" id="2987524"/>
    <lineage>
        <taxon>Bacteria</taxon>
        <taxon>Pseudomonadati</taxon>
        <taxon>Pseudomonadota</taxon>
        <taxon>Betaproteobacteria</taxon>
        <taxon>Burkholderiales</taxon>
        <taxon>Oxalobacteraceae</taxon>
        <taxon>Janthinobacterium</taxon>
    </lineage>
</organism>
<comment type="caution">
    <text evidence="3">The sequence shown here is derived from an EMBL/GenBank/DDBJ whole genome shotgun (WGS) entry which is preliminary data.</text>
</comment>
<feature type="domain" description="AB hydrolase-1" evidence="2">
    <location>
        <begin position="33"/>
        <end position="271"/>
    </location>
</feature>
<dbReference type="SUPFAM" id="SSF53474">
    <property type="entry name" value="alpha/beta-Hydrolases"/>
    <property type="match status" value="1"/>
</dbReference>
<sequence>MKQAFWKYLAIPLAALAFLPAPSWAAGYTQTKYPIVLVHGLFGFDKLGPVEYFYGIPAALRSGGASVHVTSVSAANSSEVRGEQLLSQVRRILAATGAAKVNLIGHSQGSPTARYVASVRPDLVASVTGVGGPNKGSKVADVLIGAAPNVSEAIAKALASLIDFLSGGAGLPQNAHAALTSLSSAGSLAFNSRHPEGVPTTACGEGAHQARGVYYFSWSGNQPRTNILDGNDALLALTSLVFPGANDGLVSTCSSHLGRVIRDDYAMNHLDEVNQLVGIVNLFETSPVTVFRQQANRLQGLGL</sequence>
<feature type="chain" id="PRO_5046199031" evidence="1">
    <location>
        <begin position="26"/>
        <end position="303"/>
    </location>
</feature>
<dbReference type="InterPro" id="IPR029058">
    <property type="entry name" value="AB_hydrolase_fold"/>
</dbReference>
<protein>
    <submittedName>
        <fullName evidence="3">Triacylglycerol lipase</fullName>
    </submittedName>
</protein>
<keyword evidence="1" id="KW-0732">Signal</keyword>
<dbReference type="EMBL" id="JAQQXR010000001">
    <property type="protein sequence ID" value="MDC8756561.1"/>
    <property type="molecule type" value="Genomic_DNA"/>
</dbReference>
<reference evidence="3 4" key="1">
    <citation type="submission" date="2022-10" db="EMBL/GenBank/DDBJ databases">
        <title>Janthinobacterium sp. hw3 Genome sequencing.</title>
        <authorList>
            <person name="Park S."/>
        </authorList>
    </citation>
    <scope>NUCLEOTIDE SEQUENCE [LARGE SCALE GENOMIC DNA]</scope>
    <source>
        <strain evidence="4">hw3</strain>
    </source>
</reference>
<dbReference type="InterPro" id="IPR000073">
    <property type="entry name" value="AB_hydrolase_1"/>
</dbReference>
<proteinExistence type="predicted"/>
<dbReference type="Pfam" id="PF00561">
    <property type="entry name" value="Abhydrolase_1"/>
    <property type="match status" value="1"/>
</dbReference>
<evidence type="ECO:0000313" key="3">
    <source>
        <dbReference type="EMBL" id="MDC8756561.1"/>
    </source>
</evidence>
<evidence type="ECO:0000313" key="4">
    <source>
        <dbReference type="Proteomes" id="UP001221208"/>
    </source>
</evidence>